<dbReference type="EMBL" id="JARBHA010000018">
    <property type="protein sequence ID" value="KAJ9676031.1"/>
    <property type="molecule type" value="Genomic_DNA"/>
</dbReference>
<evidence type="ECO:0000313" key="2">
    <source>
        <dbReference type="Proteomes" id="UP001168098"/>
    </source>
</evidence>
<accession>A0AA39D9J8</accession>
<keyword evidence="2" id="KW-1185">Reference proteome</keyword>
<proteinExistence type="predicted"/>
<comment type="caution">
    <text evidence="1">The sequence shown here is derived from an EMBL/GenBank/DDBJ whole genome shotgun (WGS) entry which is preliminary data.</text>
</comment>
<dbReference type="AlphaFoldDB" id="A0AA39D9J8"/>
<name>A0AA39D9J8_VITRO</name>
<sequence length="59" mass="7069">MKKLSQPVEEFFYQCEPVDKCSKLVEEFSQSVDGFLTSGYRLRNLFNRLRNVLNRLTFF</sequence>
<reference evidence="1 2" key="1">
    <citation type="journal article" date="2023" name="BMC Biotechnol.">
        <title>Vitis rotundifolia cv Carlos genome sequencing.</title>
        <authorList>
            <person name="Huff M."/>
            <person name="Hulse-Kemp A."/>
            <person name="Scheffler B."/>
            <person name="Youngblood R."/>
            <person name="Simpson S."/>
            <person name="Babiker E."/>
            <person name="Staton M."/>
        </authorList>
    </citation>
    <scope>NUCLEOTIDE SEQUENCE [LARGE SCALE GENOMIC DNA]</scope>
    <source>
        <tissue evidence="1">Leaf</tissue>
    </source>
</reference>
<dbReference type="Proteomes" id="UP001168098">
    <property type="component" value="Unassembled WGS sequence"/>
</dbReference>
<protein>
    <submittedName>
        <fullName evidence="1">Uncharacterized protein</fullName>
    </submittedName>
</protein>
<organism evidence="1 2">
    <name type="scientific">Vitis rotundifolia</name>
    <name type="common">Muscadine grape</name>
    <dbReference type="NCBI Taxonomy" id="103349"/>
    <lineage>
        <taxon>Eukaryota</taxon>
        <taxon>Viridiplantae</taxon>
        <taxon>Streptophyta</taxon>
        <taxon>Embryophyta</taxon>
        <taxon>Tracheophyta</taxon>
        <taxon>Spermatophyta</taxon>
        <taxon>Magnoliopsida</taxon>
        <taxon>eudicotyledons</taxon>
        <taxon>Gunneridae</taxon>
        <taxon>Pentapetalae</taxon>
        <taxon>rosids</taxon>
        <taxon>Vitales</taxon>
        <taxon>Vitaceae</taxon>
        <taxon>Viteae</taxon>
        <taxon>Vitis</taxon>
    </lineage>
</organism>
<gene>
    <name evidence="1" type="ORF">PVL29_024830</name>
</gene>
<evidence type="ECO:0000313" key="1">
    <source>
        <dbReference type="EMBL" id="KAJ9676031.1"/>
    </source>
</evidence>